<gene>
    <name evidence="1" type="ORF">PAPOLLO_LOCUS7560</name>
</gene>
<accession>A0A8S3WL34</accession>
<protein>
    <submittedName>
        <fullName evidence="1">(apollo) hypothetical protein</fullName>
    </submittedName>
</protein>
<comment type="caution">
    <text evidence="1">The sequence shown here is derived from an EMBL/GenBank/DDBJ whole genome shotgun (WGS) entry which is preliminary data.</text>
</comment>
<keyword evidence="2" id="KW-1185">Reference proteome</keyword>
<organism evidence="1 2">
    <name type="scientific">Parnassius apollo</name>
    <name type="common">Apollo butterfly</name>
    <name type="synonym">Papilio apollo</name>
    <dbReference type="NCBI Taxonomy" id="110799"/>
    <lineage>
        <taxon>Eukaryota</taxon>
        <taxon>Metazoa</taxon>
        <taxon>Ecdysozoa</taxon>
        <taxon>Arthropoda</taxon>
        <taxon>Hexapoda</taxon>
        <taxon>Insecta</taxon>
        <taxon>Pterygota</taxon>
        <taxon>Neoptera</taxon>
        <taxon>Endopterygota</taxon>
        <taxon>Lepidoptera</taxon>
        <taxon>Glossata</taxon>
        <taxon>Ditrysia</taxon>
        <taxon>Papilionoidea</taxon>
        <taxon>Papilionidae</taxon>
        <taxon>Parnassiinae</taxon>
        <taxon>Parnassini</taxon>
        <taxon>Parnassius</taxon>
        <taxon>Parnassius</taxon>
    </lineage>
</organism>
<dbReference type="OrthoDB" id="8194935at2759"/>
<proteinExistence type="predicted"/>
<reference evidence="1" key="1">
    <citation type="submission" date="2021-04" db="EMBL/GenBank/DDBJ databases">
        <authorList>
            <person name="Tunstrom K."/>
        </authorList>
    </citation>
    <scope>NUCLEOTIDE SEQUENCE</scope>
</reference>
<evidence type="ECO:0000313" key="2">
    <source>
        <dbReference type="Proteomes" id="UP000691718"/>
    </source>
</evidence>
<sequence>MDKVTERLPTVSVDTSAMIDFENLTLADDTYAVLGDIDMLIGASLFSHLLLHNKVKGNSSHTAPYALETVLGYVIVGSAPIMDNISATSYCCMAVEPLESLVRKFWEMEEVNFPPIASPDDRLYEEIYIRTTVRVVI</sequence>
<dbReference type="Proteomes" id="UP000691718">
    <property type="component" value="Unassembled WGS sequence"/>
</dbReference>
<dbReference type="EMBL" id="CAJQZP010000527">
    <property type="protein sequence ID" value="CAG4966177.1"/>
    <property type="molecule type" value="Genomic_DNA"/>
</dbReference>
<evidence type="ECO:0000313" key="1">
    <source>
        <dbReference type="EMBL" id="CAG4966177.1"/>
    </source>
</evidence>
<dbReference type="AlphaFoldDB" id="A0A8S3WL34"/>
<name>A0A8S3WL34_PARAO</name>